<dbReference type="GO" id="GO:0019288">
    <property type="term" value="P:isopentenyl diphosphate biosynthetic process, methylerythritol 4-phosphate pathway"/>
    <property type="evidence" value="ECO:0007669"/>
    <property type="project" value="UniProtKB-UniRule"/>
</dbReference>
<gene>
    <name evidence="7 8" type="primary">ispD</name>
    <name evidence="8" type="ORF">ICT70_06445</name>
</gene>
<dbReference type="InterPro" id="IPR034683">
    <property type="entry name" value="IspD/TarI"/>
</dbReference>
<comment type="function">
    <text evidence="7">Catalyzes the formation of 4-diphosphocytidyl-2-C-methyl-D-erythritol from CTP and 2-C-methyl-D-erythritol 4-phosphate (MEP).</text>
</comment>
<evidence type="ECO:0000313" key="9">
    <source>
        <dbReference type="Proteomes" id="UP000632828"/>
    </source>
</evidence>
<evidence type="ECO:0000256" key="6">
    <source>
        <dbReference type="ARBA" id="ARBA00023229"/>
    </source>
</evidence>
<comment type="similarity">
    <text evidence="3 7">Belongs to the IspD/TarI cytidylyltransferase family. IspD subfamily.</text>
</comment>
<feature type="site" description="Transition state stabilizer" evidence="7">
    <location>
        <position position="15"/>
    </location>
</feature>
<feature type="site" description="Positions MEP for the nucleophilic attack" evidence="7">
    <location>
        <position position="159"/>
    </location>
</feature>
<dbReference type="GO" id="GO:0050518">
    <property type="term" value="F:2-C-methyl-D-erythritol 4-phosphate cytidylyltransferase activity"/>
    <property type="evidence" value="ECO:0007669"/>
    <property type="project" value="UniProtKB-UniRule"/>
</dbReference>
<feature type="site" description="Positions MEP for the nucleophilic attack" evidence="7">
    <location>
        <position position="215"/>
    </location>
</feature>
<dbReference type="InterPro" id="IPR050088">
    <property type="entry name" value="IspD/TarI_cytidylyltransf_bact"/>
</dbReference>
<accession>A0A8J6UP09</accession>
<evidence type="ECO:0000256" key="3">
    <source>
        <dbReference type="ARBA" id="ARBA00009789"/>
    </source>
</evidence>
<protein>
    <recommendedName>
        <fullName evidence="7">2-C-methyl-D-erythritol 4-phosphate cytidylyltransferase</fullName>
        <ecNumber evidence="7">2.7.7.60</ecNumber>
    </recommendedName>
    <alternativeName>
        <fullName evidence="7">4-diphosphocytidyl-2C-methyl-D-erythritol synthase</fullName>
    </alternativeName>
    <alternativeName>
        <fullName evidence="7">MEP cytidylyltransferase</fullName>
        <shortName evidence="7">MCT</shortName>
    </alternativeName>
</protein>
<dbReference type="Proteomes" id="UP000632828">
    <property type="component" value="Unassembled WGS sequence"/>
</dbReference>
<comment type="catalytic activity">
    <reaction evidence="1 7">
        <text>2-C-methyl-D-erythritol 4-phosphate + CTP + H(+) = 4-CDP-2-C-methyl-D-erythritol + diphosphate</text>
        <dbReference type="Rhea" id="RHEA:13429"/>
        <dbReference type="ChEBI" id="CHEBI:15378"/>
        <dbReference type="ChEBI" id="CHEBI:33019"/>
        <dbReference type="ChEBI" id="CHEBI:37563"/>
        <dbReference type="ChEBI" id="CHEBI:57823"/>
        <dbReference type="ChEBI" id="CHEBI:58262"/>
        <dbReference type="EC" id="2.7.7.60"/>
    </reaction>
</comment>
<dbReference type="SUPFAM" id="SSF53448">
    <property type="entry name" value="Nucleotide-diphospho-sugar transferases"/>
    <property type="match status" value="1"/>
</dbReference>
<dbReference type="AlphaFoldDB" id="A0A8J6UP09"/>
<evidence type="ECO:0000256" key="1">
    <source>
        <dbReference type="ARBA" id="ARBA00001282"/>
    </source>
</evidence>
<dbReference type="NCBIfam" id="TIGR00453">
    <property type="entry name" value="ispD"/>
    <property type="match status" value="1"/>
</dbReference>
<dbReference type="PROSITE" id="PS01295">
    <property type="entry name" value="ISPD"/>
    <property type="match status" value="1"/>
</dbReference>
<keyword evidence="9" id="KW-1185">Reference proteome</keyword>
<dbReference type="FunFam" id="3.90.550.10:FF:000003">
    <property type="entry name" value="2-C-methyl-D-erythritol 4-phosphate cytidylyltransferase"/>
    <property type="match status" value="1"/>
</dbReference>
<dbReference type="InterPro" id="IPR029044">
    <property type="entry name" value="Nucleotide-diphossugar_trans"/>
</dbReference>
<reference evidence="8" key="1">
    <citation type="submission" date="2020-09" db="EMBL/GenBank/DDBJ databases">
        <title>Pelobacter alkaliphilus sp. nov., a novel anaerobic arsenate-reducing bacterium from terrestrial mud volcano.</title>
        <authorList>
            <person name="Khomyakova M.A."/>
            <person name="Merkel A.Y."/>
            <person name="Slobodkin A.I."/>
        </authorList>
    </citation>
    <scope>NUCLEOTIDE SEQUENCE</scope>
    <source>
        <strain evidence="8">M08fum</strain>
    </source>
</reference>
<keyword evidence="4 7" id="KW-0808">Transferase</keyword>
<dbReference type="UniPathway" id="UPA00056">
    <property type="reaction ID" value="UER00093"/>
</dbReference>
<dbReference type="CDD" id="cd02516">
    <property type="entry name" value="CDP-ME_synthetase"/>
    <property type="match status" value="1"/>
</dbReference>
<evidence type="ECO:0000256" key="7">
    <source>
        <dbReference type="HAMAP-Rule" id="MF_00108"/>
    </source>
</evidence>
<proteinExistence type="inferred from homology"/>
<dbReference type="InterPro" id="IPR018294">
    <property type="entry name" value="ISPD_synthase_CS"/>
</dbReference>
<name>A0A8J6UP09_9BACT</name>
<dbReference type="InterPro" id="IPR001228">
    <property type="entry name" value="IspD"/>
</dbReference>
<keyword evidence="5 7" id="KW-0548">Nucleotidyltransferase</keyword>
<organism evidence="8 9">
    <name type="scientific">Pelovirga terrestris</name>
    <dbReference type="NCBI Taxonomy" id="2771352"/>
    <lineage>
        <taxon>Bacteria</taxon>
        <taxon>Pseudomonadati</taxon>
        <taxon>Thermodesulfobacteriota</taxon>
        <taxon>Desulfuromonadia</taxon>
        <taxon>Geobacterales</taxon>
        <taxon>Geobacteraceae</taxon>
        <taxon>Pelovirga</taxon>
    </lineage>
</organism>
<evidence type="ECO:0000256" key="2">
    <source>
        <dbReference type="ARBA" id="ARBA00004787"/>
    </source>
</evidence>
<dbReference type="HAMAP" id="MF_00108">
    <property type="entry name" value="IspD"/>
    <property type="match status" value="1"/>
</dbReference>
<comment type="pathway">
    <text evidence="2 7">Isoprenoid biosynthesis; isopentenyl diphosphate biosynthesis via DXP pathway; isopentenyl diphosphate from 1-deoxy-D-xylulose 5-phosphate: step 2/6.</text>
</comment>
<keyword evidence="6 7" id="KW-0414">Isoprene biosynthesis</keyword>
<dbReference type="PANTHER" id="PTHR32125">
    <property type="entry name" value="2-C-METHYL-D-ERYTHRITOL 4-PHOSPHATE CYTIDYLYLTRANSFERASE, CHLOROPLASTIC"/>
    <property type="match status" value="1"/>
</dbReference>
<feature type="site" description="Transition state stabilizer" evidence="7">
    <location>
        <position position="22"/>
    </location>
</feature>
<sequence length="237" mass="25872">MKSIVLIPAAGSGRRMGTTTSKQYLELQGKPLLAHTIALFDQHPQVEAIYPIVPADDREYCQREILDRYQFKSVRRLIAGGSERQDSVRNGLAALIEDGYNQPRRPILIHDGARPLFNTDLLAALLKSIDANGACIMAVPAKDTIKQVIQGQIVDSPSRDQLWQAQTPQGFHFEILDKAFHLQASDEGPSTDDAALVAAAGYAVQVLAGEDRNIKITTPADLLIAAALLDSYQEKSA</sequence>
<dbReference type="Gene3D" id="3.90.550.10">
    <property type="entry name" value="Spore Coat Polysaccharide Biosynthesis Protein SpsA, Chain A"/>
    <property type="match status" value="1"/>
</dbReference>
<dbReference type="PANTHER" id="PTHR32125:SF4">
    <property type="entry name" value="2-C-METHYL-D-ERYTHRITOL 4-PHOSPHATE CYTIDYLYLTRANSFERASE, CHLOROPLASTIC"/>
    <property type="match status" value="1"/>
</dbReference>
<evidence type="ECO:0000256" key="5">
    <source>
        <dbReference type="ARBA" id="ARBA00022695"/>
    </source>
</evidence>
<dbReference type="EC" id="2.7.7.60" evidence="7"/>
<comment type="caution">
    <text evidence="8">The sequence shown here is derived from an EMBL/GenBank/DDBJ whole genome shotgun (WGS) entry which is preliminary data.</text>
</comment>
<evidence type="ECO:0000313" key="8">
    <source>
        <dbReference type="EMBL" id="MBD1400304.1"/>
    </source>
</evidence>
<dbReference type="EMBL" id="JACWUN010000006">
    <property type="protein sequence ID" value="MBD1400304.1"/>
    <property type="molecule type" value="Genomic_DNA"/>
</dbReference>
<evidence type="ECO:0000256" key="4">
    <source>
        <dbReference type="ARBA" id="ARBA00022679"/>
    </source>
</evidence>
<dbReference type="Pfam" id="PF01128">
    <property type="entry name" value="IspD"/>
    <property type="match status" value="1"/>
</dbReference>